<accession>A0A7Y2RCC4</accession>
<dbReference type="EMBL" id="JABEQY010000053">
    <property type="protein sequence ID" value="NNH68005.1"/>
    <property type="molecule type" value="Genomic_DNA"/>
</dbReference>
<evidence type="ECO:0000313" key="2">
    <source>
        <dbReference type="Proteomes" id="UP000530654"/>
    </source>
</evidence>
<dbReference type="AlphaFoldDB" id="A0A7Y2RCC4"/>
<organism evidence="1 2">
    <name type="scientific">Rhizobium laguerreae</name>
    <dbReference type="NCBI Taxonomy" id="1076926"/>
    <lineage>
        <taxon>Bacteria</taxon>
        <taxon>Pseudomonadati</taxon>
        <taxon>Pseudomonadota</taxon>
        <taxon>Alphaproteobacteria</taxon>
        <taxon>Hyphomicrobiales</taxon>
        <taxon>Rhizobiaceae</taxon>
        <taxon>Rhizobium/Agrobacterium group</taxon>
        <taxon>Rhizobium</taxon>
    </lineage>
</organism>
<reference evidence="1 2" key="1">
    <citation type="submission" date="2020-04" db="EMBL/GenBank/DDBJ databases">
        <title>Rhizobium bacterial biofertilizers improve the content of phenolic compounds of Lactuca sativa L. under non-saline and saline-stress conditions.</title>
        <authorList>
            <person name="Ayuso-Calles M."/>
            <person name="Garcia-Estevez I."/>
            <person name="Jimenez-Gomez A."/>
            <person name="Flores-Felix J.D."/>
            <person name="Escribano-Bailon M."/>
            <person name="Rivas R."/>
        </authorList>
    </citation>
    <scope>NUCLEOTIDE SEQUENCE [LARGE SCALE GENOMIC DNA]</scope>
    <source>
        <strain evidence="1 2">GPTR02</strain>
    </source>
</reference>
<evidence type="ECO:0000313" key="1">
    <source>
        <dbReference type="EMBL" id="NNH68005.1"/>
    </source>
</evidence>
<comment type="caution">
    <text evidence="1">The sequence shown here is derived from an EMBL/GenBank/DDBJ whole genome shotgun (WGS) entry which is preliminary data.</text>
</comment>
<dbReference type="Proteomes" id="UP000530654">
    <property type="component" value="Unassembled WGS sequence"/>
</dbReference>
<dbReference type="RefSeq" id="WP_168291586.1">
    <property type="nucleotide sequence ID" value="NZ_JAAXSD010000005.1"/>
</dbReference>
<sequence>MKMENPAALMGSANRVLVDIKSLGRADTQDPTEIHPEIQSELLAVRSVMRRFSVTYWHAKTICRLSGLGGYAA</sequence>
<protein>
    <submittedName>
        <fullName evidence="1">Uncharacterized protein</fullName>
    </submittedName>
</protein>
<gene>
    <name evidence="1" type="ORF">HLI17_33005</name>
</gene>
<proteinExistence type="predicted"/>
<name>A0A7Y2RCC4_9HYPH</name>